<gene>
    <name evidence="1" type="ORF">A142_21155</name>
</gene>
<dbReference type="AlphaFoldDB" id="A0A1E5FSA5"/>
<dbReference type="Proteomes" id="UP000094802">
    <property type="component" value="Unassembled WGS sequence"/>
</dbReference>
<dbReference type="RefSeq" id="WP_019824385.1">
    <property type="nucleotide sequence ID" value="NZ_AJZD02000146.1"/>
</dbReference>
<accession>A0A1E5FSA5</accession>
<dbReference type="OrthoDB" id="5907904at2"/>
<sequence>MNTSSIACALDFIFESKPSKLTTHYHMKLGAYISFAYDDVYIWCCVNEAWIESSIDIQDALTFNFEEMTSNGLSCIGKSLCICGGDALINLSRSGVFTAECKSCNFSVELAENDALACIK</sequence>
<name>A0A1E5FSA5_VIBSP</name>
<evidence type="ECO:0000313" key="2">
    <source>
        <dbReference type="Proteomes" id="UP000094802"/>
    </source>
</evidence>
<evidence type="ECO:0000313" key="1">
    <source>
        <dbReference type="EMBL" id="OEF93400.1"/>
    </source>
</evidence>
<reference evidence="1 2" key="1">
    <citation type="journal article" date="2012" name="Science">
        <title>Ecological populations of bacteria act as socially cohesive units of antibiotic production and resistance.</title>
        <authorList>
            <person name="Cordero O.X."/>
            <person name="Wildschutte H."/>
            <person name="Kirkup B."/>
            <person name="Proehl S."/>
            <person name="Ngo L."/>
            <person name="Hussain F."/>
            <person name="Le Roux F."/>
            <person name="Mincer T."/>
            <person name="Polz M.F."/>
        </authorList>
    </citation>
    <scope>NUCLEOTIDE SEQUENCE [LARGE SCALE GENOMIC DNA]</scope>
    <source>
        <strain evidence="1 2">12E03</strain>
    </source>
</reference>
<dbReference type="EMBL" id="AJZD02000146">
    <property type="protein sequence ID" value="OEF93400.1"/>
    <property type="molecule type" value="Genomic_DNA"/>
</dbReference>
<protein>
    <submittedName>
        <fullName evidence="1">Uncharacterized protein</fullName>
    </submittedName>
</protein>
<comment type="caution">
    <text evidence="1">The sequence shown here is derived from an EMBL/GenBank/DDBJ whole genome shotgun (WGS) entry which is preliminary data.</text>
</comment>
<organism evidence="1 2">
    <name type="scientific">Vibrio splendidus 12E03</name>
    <dbReference type="NCBI Taxonomy" id="1191305"/>
    <lineage>
        <taxon>Bacteria</taxon>
        <taxon>Pseudomonadati</taxon>
        <taxon>Pseudomonadota</taxon>
        <taxon>Gammaproteobacteria</taxon>
        <taxon>Vibrionales</taxon>
        <taxon>Vibrionaceae</taxon>
        <taxon>Vibrio</taxon>
    </lineage>
</organism>
<proteinExistence type="predicted"/>